<dbReference type="Proteomes" id="UP000237347">
    <property type="component" value="Unassembled WGS sequence"/>
</dbReference>
<keyword evidence="2" id="KW-1185">Reference proteome</keyword>
<organism evidence="1 2">
    <name type="scientific">Quercus suber</name>
    <name type="common">Cork oak</name>
    <dbReference type="NCBI Taxonomy" id="58331"/>
    <lineage>
        <taxon>Eukaryota</taxon>
        <taxon>Viridiplantae</taxon>
        <taxon>Streptophyta</taxon>
        <taxon>Embryophyta</taxon>
        <taxon>Tracheophyta</taxon>
        <taxon>Spermatophyta</taxon>
        <taxon>Magnoliopsida</taxon>
        <taxon>eudicotyledons</taxon>
        <taxon>Gunneridae</taxon>
        <taxon>Pentapetalae</taxon>
        <taxon>rosids</taxon>
        <taxon>fabids</taxon>
        <taxon>Fagales</taxon>
        <taxon>Fagaceae</taxon>
        <taxon>Quercus</taxon>
    </lineage>
</organism>
<protein>
    <submittedName>
        <fullName evidence="1">Uncharacterized protein</fullName>
    </submittedName>
</protein>
<sequence length="30" mass="3367">MIEMIDEGDAQEGHYTSMILSLASPSMVYF</sequence>
<comment type="caution">
    <text evidence="1">The sequence shown here is derived from an EMBL/GenBank/DDBJ whole genome shotgun (WGS) entry which is preliminary data.</text>
</comment>
<evidence type="ECO:0000313" key="2">
    <source>
        <dbReference type="Proteomes" id="UP000237347"/>
    </source>
</evidence>
<name>A0AAW0J811_QUESU</name>
<reference evidence="1 2" key="1">
    <citation type="journal article" date="2018" name="Sci. Data">
        <title>The draft genome sequence of cork oak.</title>
        <authorList>
            <person name="Ramos A.M."/>
            <person name="Usie A."/>
            <person name="Barbosa P."/>
            <person name="Barros P.M."/>
            <person name="Capote T."/>
            <person name="Chaves I."/>
            <person name="Simoes F."/>
            <person name="Abreu I."/>
            <person name="Carrasquinho I."/>
            <person name="Faro C."/>
            <person name="Guimaraes J.B."/>
            <person name="Mendonca D."/>
            <person name="Nobrega F."/>
            <person name="Rodrigues L."/>
            <person name="Saibo N.J.M."/>
            <person name="Varela M.C."/>
            <person name="Egas C."/>
            <person name="Matos J."/>
            <person name="Miguel C.M."/>
            <person name="Oliveira M.M."/>
            <person name="Ricardo C.P."/>
            <person name="Goncalves S."/>
        </authorList>
    </citation>
    <scope>NUCLEOTIDE SEQUENCE [LARGE SCALE GENOMIC DNA]</scope>
    <source>
        <strain evidence="2">cv. HL8</strain>
    </source>
</reference>
<dbReference type="EMBL" id="PKMF04000649">
    <property type="protein sequence ID" value="KAK7822930.1"/>
    <property type="molecule type" value="Genomic_DNA"/>
</dbReference>
<dbReference type="AlphaFoldDB" id="A0AAW0J811"/>
<evidence type="ECO:0000313" key="1">
    <source>
        <dbReference type="EMBL" id="KAK7822930.1"/>
    </source>
</evidence>
<accession>A0AAW0J811</accession>
<gene>
    <name evidence="1" type="ORF">CFP56_035960</name>
</gene>
<proteinExistence type="predicted"/>